<dbReference type="InterPro" id="IPR024872">
    <property type="entry name" value="HEXIM"/>
</dbReference>
<evidence type="ECO:0000256" key="7">
    <source>
        <dbReference type="ARBA" id="ARBA00023242"/>
    </source>
</evidence>
<dbReference type="PRINTS" id="PR02094">
    <property type="entry name" value="HEXIMFAMILY"/>
</dbReference>
<keyword evidence="7" id="KW-0539">Nucleus</keyword>
<evidence type="ECO:0000256" key="4">
    <source>
        <dbReference type="ARBA" id="ARBA00023015"/>
    </source>
</evidence>
<feature type="region of interest" description="Disordered" evidence="8">
    <location>
        <begin position="386"/>
        <end position="411"/>
    </location>
</feature>
<dbReference type="GO" id="GO:0004861">
    <property type="term" value="F:cyclin-dependent protein serine/threonine kinase inhibitor activity"/>
    <property type="evidence" value="ECO:0007669"/>
    <property type="project" value="InterPro"/>
</dbReference>
<protein>
    <submittedName>
        <fullName evidence="10">Uncharacterized protein</fullName>
    </submittedName>
</protein>
<dbReference type="WBParaSite" id="sdigi.contig216.g6233.t1">
    <property type="protein sequence ID" value="sdigi.contig216.g6233.t1"/>
    <property type="gene ID" value="sdigi.contig216.g6233"/>
</dbReference>
<keyword evidence="4" id="KW-0805">Transcription regulation</keyword>
<keyword evidence="9" id="KW-1185">Reference proteome</keyword>
<organism evidence="9 10">
    <name type="scientific">Setaria digitata</name>
    <dbReference type="NCBI Taxonomy" id="48799"/>
    <lineage>
        <taxon>Eukaryota</taxon>
        <taxon>Metazoa</taxon>
        <taxon>Ecdysozoa</taxon>
        <taxon>Nematoda</taxon>
        <taxon>Chromadorea</taxon>
        <taxon>Rhabditida</taxon>
        <taxon>Spirurina</taxon>
        <taxon>Spiruromorpha</taxon>
        <taxon>Filarioidea</taxon>
        <taxon>Setariidae</taxon>
        <taxon>Setaria</taxon>
    </lineage>
</organism>
<feature type="compositionally biased region" description="Polar residues" evidence="8">
    <location>
        <begin position="291"/>
        <end position="306"/>
    </location>
</feature>
<dbReference type="Gene3D" id="6.10.250.2910">
    <property type="match status" value="1"/>
</dbReference>
<dbReference type="GO" id="GO:0097322">
    <property type="term" value="F:7SK snRNA binding"/>
    <property type="evidence" value="ECO:0007669"/>
    <property type="project" value="TreeGrafter"/>
</dbReference>
<keyword evidence="3" id="KW-0678">Repressor</keyword>
<dbReference type="GO" id="GO:0005654">
    <property type="term" value="C:nucleoplasm"/>
    <property type="evidence" value="ECO:0007669"/>
    <property type="project" value="TreeGrafter"/>
</dbReference>
<feature type="region of interest" description="Disordered" evidence="8">
    <location>
        <begin position="104"/>
        <end position="128"/>
    </location>
</feature>
<dbReference type="AlphaFoldDB" id="A0A915PPI2"/>
<dbReference type="PANTHER" id="PTHR13469">
    <property type="entry name" value="HEXAMETHYLENE BISACETAMIDE INDUCIBLE 1"/>
    <property type="match status" value="1"/>
</dbReference>
<feature type="region of interest" description="Disordered" evidence="8">
    <location>
        <begin position="289"/>
        <end position="313"/>
    </location>
</feature>
<evidence type="ECO:0000313" key="9">
    <source>
        <dbReference type="Proteomes" id="UP000887581"/>
    </source>
</evidence>
<dbReference type="GO" id="GO:0000122">
    <property type="term" value="P:negative regulation of transcription by RNA polymerase II"/>
    <property type="evidence" value="ECO:0007669"/>
    <property type="project" value="InterPro"/>
</dbReference>
<feature type="compositionally biased region" description="Basic and acidic residues" evidence="8">
    <location>
        <begin position="397"/>
        <end position="411"/>
    </location>
</feature>
<name>A0A915PPI2_9BILA</name>
<keyword evidence="5" id="KW-0175">Coiled coil</keyword>
<dbReference type="Pfam" id="PF15313">
    <property type="entry name" value="HEXIM"/>
    <property type="match status" value="1"/>
</dbReference>
<evidence type="ECO:0000256" key="6">
    <source>
        <dbReference type="ARBA" id="ARBA00023163"/>
    </source>
</evidence>
<evidence type="ECO:0000256" key="5">
    <source>
        <dbReference type="ARBA" id="ARBA00023054"/>
    </source>
</evidence>
<feature type="region of interest" description="Disordered" evidence="8">
    <location>
        <begin position="156"/>
        <end position="205"/>
    </location>
</feature>
<dbReference type="PANTHER" id="PTHR13469:SF8">
    <property type="entry name" value="HEXIM P-TEFB COMPLEX SUBUNIT 1"/>
    <property type="match status" value="1"/>
</dbReference>
<sequence length="411" mass="46265">MTRRVRSDEACVLRRVRSHYHYKRSAKGGACHQCWSCSRQQQRSLARAHVYTYTRIGTRHPHIRTSGLQPCSSLIRVSASLLSFDLCRRKLSAVYTFVLNPENLDQPDKQQQQQDQDHTSKQHIPQQLHPEHDIIITSMEGTDDEVAVAVSRDTPTDACHQATAGESSKQQQQQPEGIPDSGIPLAGASHVKAKKPRRRRGGKGRWKPYHALSLKEKIAQEEKEERIAVGKRERLFSRGKPMAPYNTTQFLVEDHEMRTMLPDSGDLVSGTAAHQRQCTGGFSPRCGAIGQSGSEMGGNTTDSASYSGAEDDEMERQFDADYDYVNMERISNMTKDEVAREYMHLEKINGKLADRVSLLQLENDKLKQLLKDHNISYEDVLPKIRRHSGTSVSEAGDGTRKGLDETVVDNK</sequence>
<dbReference type="Proteomes" id="UP000887581">
    <property type="component" value="Unplaced"/>
</dbReference>
<comment type="subcellular location">
    <subcellularLocation>
        <location evidence="1">Nucleus</location>
    </subcellularLocation>
</comment>
<evidence type="ECO:0000256" key="1">
    <source>
        <dbReference type="ARBA" id="ARBA00004123"/>
    </source>
</evidence>
<accession>A0A915PPI2</accession>
<reference evidence="10" key="1">
    <citation type="submission" date="2022-11" db="UniProtKB">
        <authorList>
            <consortium name="WormBaseParasite"/>
        </authorList>
    </citation>
    <scope>IDENTIFICATION</scope>
</reference>
<evidence type="ECO:0000256" key="3">
    <source>
        <dbReference type="ARBA" id="ARBA00022491"/>
    </source>
</evidence>
<evidence type="ECO:0000256" key="8">
    <source>
        <dbReference type="SAM" id="MobiDB-lite"/>
    </source>
</evidence>
<evidence type="ECO:0000313" key="10">
    <source>
        <dbReference type="WBParaSite" id="sdigi.contig216.g6233.t1"/>
    </source>
</evidence>
<keyword evidence="6" id="KW-0804">Transcription</keyword>
<feature type="compositionally biased region" description="Polar residues" evidence="8">
    <location>
        <begin position="164"/>
        <end position="175"/>
    </location>
</feature>
<dbReference type="GO" id="GO:0005737">
    <property type="term" value="C:cytoplasm"/>
    <property type="evidence" value="ECO:0007669"/>
    <property type="project" value="InterPro"/>
</dbReference>
<evidence type="ECO:0000256" key="2">
    <source>
        <dbReference type="ARBA" id="ARBA00008409"/>
    </source>
</evidence>
<feature type="compositionally biased region" description="Basic residues" evidence="8">
    <location>
        <begin position="191"/>
        <end position="205"/>
    </location>
</feature>
<proteinExistence type="inferred from homology"/>
<comment type="similarity">
    <text evidence="2">Belongs to the HEXIM family.</text>
</comment>